<comment type="caution">
    <text evidence="1">The sequence shown here is derived from an EMBL/GenBank/DDBJ whole genome shotgun (WGS) entry which is preliminary data.</text>
</comment>
<dbReference type="Proteomes" id="UP000255165">
    <property type="component" value="Unassembled WGS sequence"/>
</dbReference>
<proteinExistence type="predicted"/>
<dbReference type="Gene3D" id="3.90.1680.10">
    <property type="entry name" value="SOS response associated peptidase-like"/>
    <property type="match status" value="1"/>
</dbReference>
<reference evidence="2" key="1">
    <citation type="submission" date="2018-06" db="EMBL/GenBank/DDBJ databases">
        <authorList>
            <person name="Feng T."/>
            <person name="Jeon C.O."/>
        </authorList>
    </citation>
    <scope>NUCLEOTIDE SEQUENCE [LARGE SCALE GENOMIC DNA]</scope>
    <source>
        <strain evidence="2">S23</strain>
    </source>
</reference>
<evidence type="ECO:0008006" key="3">
    <source>
        <dbReference type="Google" id="ProtNLM"/>
    </source>
</evidence>
<dbReference type="InterPro" id="IPR036590">
    <property type="entry name" value="SRAP-like"/>
</dbReference>
<dbReference type="SUPFAM" id="SSF143081">
    <property type="entry name" value="BB1717-like"/>
    <property type="match status" value="1"/>
</dbReference>
<protein>
    <recommendedName>
        <fullName evidence="3">Abasic site processing protein</fullName>
    </recommendedName>
</protein>
<evidence type="ECO:0000313" key="1">
    <source>
        <dbReference type="EMBL" id="RDK05259.1"/>
    </source>
</evidence>
<keyword evidence="2" id="KW-1185">Reference proteome</keyword>
<evidence type="ECO:0000313" key="2">
    <source>
        <dbReference type="Proteomes" id="UP000255165"/>
    </source>
</evidence>
<sequence length="144" mass="16204">MSWVCSALPGLDSTSPSLPGEPVLGIAGLWRDWPDEAYSFTMLTVNADQHPVMSTCTPRGKQKRSVVIVPRVQWQEWLTCRNPELVRSFTTLYPEGQMETEPAPIVRRAKELPVSADVHLSLYALYPHVGGISRITQRRKSRES</sequence>
<accession>A0A370NI54</accession>
<dbReference type="AlphaFoldDB" id="A0A370NI54"/>
<organism evidence="1 2">
    <name type="scientific">Cupriavidus lacunae</name>
    <dbReference type="NCBI Taxonomy" id="2666307"/>
    <lineage>
        <taxon>Bacteria</taxon>
        <taxon>Pseudomonadati</taxon>
        <taxon>Pseudomonadota</taxon>
        <taxon>Betaproteobacteria</taxon>
        <taxon>Burkholderiales</taxon>
        <taxon>Burkholderiaceae</taxon>
        <taxon>Cupriavidus</taxon>
    </lineage>
</organism>
<dbReference type="EMBL" id="QKWJ01000105">
    <property type="protein sequence ID" value="RDK05259.1"/>
    <property type="molecule type" value="Genomic_DNA"/>
</dbReference>
<gene>
    <name evidence="1" type="ORF">DN412_37920</name>
</gene>
<name>A0A370NI54_9BURK</name>